<comment type="similarity">
    <text evidence="1">Belongs to the UPF0065 (bug) family.</text>
</comment>
<dbReference type="PANTHER" id="PTHR42928:SF5">
    <property type="entry name" value="BLR1237 PROTEIN"/>
    <property type="match status" value="1"/>
</dbReference>
<evidence type="ECO:0000256" key="1">
    <source>
        <dbReference type="ARBA" id="ARBA00006987"/>
    </source>
</evidence>
<keyword evidence="3" id="KW-1185">Reference proteome</keyword>
<evidence type="ECO:0000313" key="2">
    <source>
        <dbReference type="EMBL" id="MBU8872146.1"/>
    </source>
</evidence>
<gene>
    <name evidence="2" type="ORF">KQ910_00150</name>
</gene>
<accession>A0ABS6IC07</accession>
<dbReference type="CDD" id="cd07012">
    <property type="entry name" value="PBP2_Bug_TTT"/>
    <property type="match status" value="1"/>
</dbReference>
<reference evidence="2 3" key="1">
    <citation type="submission" date="2021-06" db="EMBL/GenBank/DDBJ databases">
        <authorList>
            <person name="Lee D.H."/>
        </authorList>
    </citation>
    <scope>NUCLEOTIDE SEQUENCE [LARGE SCALE GENOMIC DNA]</scope>
    <source>
        <strain evidence="2 3">MMS21-HV4-11</strain>
    </source>
</reference>
<dbReference type="PANTHER" id="PTHR42928">
    <property type="entry name" value="TRICARBOXYLATE-BINDING PROTEIN"/>
    <property type="match status" value="1"/>
</dbReference>
<dbReference type="RefSeq" id="WP_216955697.1">
    <property type="nucleotide sequence ID" value="NZ_JAHOPB010000001.1"/>
</dbReference>
<proteinExistence type="inferred from homology"/>
<dbReference type="Pfam" id="PF03401">
    <property type="entry name" value="TctC"/>
    <property type="match status" value="1"/>
</dbReference>
<dbReference type="PIRSF" id="PIRSF017082">
    <property type="entry name" value="YflP"/>
    <property type="match status" value="1"/>
</dbReference>
<name>A0ABS6IC07_9HYPH</name>
<dbReference type="EMBL" id="JAHOPB010000001">
    <property type="protein sequence ID" value="MBU8872146.1"/>
    <property type="molecule type" value="Genomic_DNA"/>
</dbReference>
<dbReference type="InterPro" id="IPR005064">
    <property type="entry name" value="BUG"/>
</dbReference>
<evidence type="ECO:0000313" key="3">
    <source>
        <dbReference type="Proteomes" id="UP000727907"/>
    </source>
</evidence>
<dbReference type="Proteomes" id="UP000727907">
    <property type="component" value="Unassembled WGS sequence"/>
</dbReference>
<protein>
    <submittedName>
        <fullName evidence="2">Tripartite tricarboxylate transporter substrate binding protein</fullName>
    </submittedName>
</protein>
<organism evidence="2 3">
    <name type="scientific">Reyranella humidisoli</name>
    <dbReference type="NCBI Taxonomy" id="2849149"/>
    <lineage>
        <taxon>Bacteria</taxon>
        <taxon>Pseudomonadati</taxon>
        <taxon>Pseudomonadota</taxon>
        <taxon>Alphaproteobacteria</taxon>
        <taxon>Hyphomicrobiales</taxon>
        <taxon>Reyranellaceae</taxon>
        <taxon>Reyranella</taxon>
    </lineage>
</organism>
<sequence>MQRRHLLTLGTAAAGSIVASRISQAQGAYPDRPITLVVAAPPGGGTDIVGRMFADHLSREFGQQVIVDNKGGGNGNIATALVAKAKPDGYTLLMQYSSFHSANPAMIKNLNWSPKDLTGVAMGAIAPQLIVIAKKVPADNLKDFIAYAKANPGKLNYASFGPGSVAHIGGVLLNKAAGIDLVHIPYKGAGPVSADLVAGQVELAVMSPPSLAAHIRNGNVKALAIANEARHPAFPEIPTTAEAGLPSFVFDAWYGMFAPAGTPKPIIDKLNAAMRKIARLDVVVERSTQLGTVLKDWTPEQFDRFVAAEGEVWSKLIRENKITLDE</sequence>
<comment type="caution">
    <text evidence="2">The sequence shown here is derived from an EMBL/GenBank/DDBJ whole genome shotgun (WGS) entry which is preliminary data.</text>
</comment>